<protein>
    <submittedName>
        <fullName evidence="2">Uncharacterized protein</fullName>
    </submittedName>
</protein>
<sequence>MATKQYGGWYWQPDKNKALRWWGTDASGKDIYTTGDEPGKQQSVSNLSSGLSQVGGSSILGFDVGTLNSRFQDTYKQAQNLSSDLETYQTKRYDEEYGKAELGKLKDTISALDTGIASEKNVRDESVSKIRKNPGYSAATITGESGEVQRLANAKIGNLIEERNAKAEDYNARLGEITRKVTSETQGKEAKLNNLRYDLQFLGGLLNTYNQIRSSELSSAKEDERWEREFELKLYDAQTSRLRAGEGGSGTYAKQQVKDAFGNVVGFFDPTSGKTNLYEQPSSQSQTTTVNEGDLRTEIRSAWKQGYNADQLKTNLSGVTTDKGKSATQIIDEEWQLKNQPGVMGFLRRLFTPGV</sequence>
<proteinExistence type="predicted"/>
<dbReference type="EMBL" id="LCNT01000009">
    <property type="protein sequence ID" value="KKU60591.1"/>
    <property type="molecule type" value="Genomic_DNA"/>
</dbReference>
<organism evidence="2 3">
    <name type="scientific">Candidatus Beckwithbacteria bacterium GW2011_GWB1_47_15</name>
    <dbReference type="NCBI Taxonomy" id="1618371"/>
    <lineage>
        <taxon>Bacteria</taxon>
        <taxon>Candidatus Beckwithiibacteriota</taxon>
    </lineage>
</organism>
<accession>A0A0G1RU49</accession>
<dbReference type="AlphaFoldDB" id="A0A0G1RU49"/>
<reference evidence="2 3" key="1">
    <citation type="journal article" date="2015" name="Nature">
        <title>rRNA introns, odd ribosomes, and small enigmatic genomes across a large radiation of phyla.</title>
        <authorList>
            <person name="Brown C.T."/>
            <person name="Hug L.A."/>
            <person name="Thomas B.C."/>
            <person name="Sharon I."/>
            <person name="Castelle C.J."/>
            <person name="Singh A."/>
            <person name="Wilkins M.J."/>
            <person name="Williams K.H."/>
            <person name="Banfield J.F."/>
        </authorList>
    </citation>
    <scope>NUCLEOTIDE SEQUENCE [LARGE SCALE GENOMIC DNA]</scope>
</reference>
<feature type="region of interest" description="Disordered" evidence="1">
    <location>
        <begin position="30"/>
        <end position="49"/>
    </location>
</feature>
<evidence type="ECO:0000256" key="1">
    <source>
        <dbReference type="SAM" id="MobiDB-lite"/>
    </source>
</evidence>
<evidence type="ECO:0000313" key="3">
    <source>
        <dbReference type="Proteomes" id="UP000033860"/>
    </source>
</evidence>
<dbReference type="Proteomes" id="UP000033860">
    <property type="component" value="Unassembled WGS sequence"/>
</dbReference>
<comment type="caution">
    <text evidence="2">The sequence shown here is derived from an EMBL/GenBank/DDBJ whole genome shotgun (WGS) entry which is preliminary data.</text>
</comment>
<evidence type="ECO:0000313" key="2">
    <source>
        <dbReference type="EMBL" id="KKU60591.1"/>
    </source>
</evidence>
<name>A0A0G1RU49_9BACT</name>
<gene>
    <name evidence="2" type="ORF">UX85_C0009G0044</name>
</gene>